<dbReference type="AlphaFoldDB" id="A0A0G3GW33"/>
<proteinExistence type="predicted"/>
<dbReference type="Pfam" id="PF13518">
    <property type="entry name" value="HTH_28"/>
    <property type="match status" value="1"/>
</dbReference>
<dbReference type="KEGG" id="cmv:CMUST_01875"/>
<dbReference type="PANTHER" id="PTHR35004">
    <property type="entry name" value="TRANSPOSASE RV3428C-RELATED"/>
    <property type="match status" value="1"/>
</dbReference>
<name>A0A0G3GW33_9CORY</name>
<dbReference type="PATRIC" id="fig|571915.4.peg.394"/>
<gene>
    <name evidence="2" type="ORF">CMUST_01875</name>
</gene>
<dbReference type="Gene3D" id="3.30.420.10">
    <property type="entry name" value="Ribonuclease H-like superfamily/Ribonuclease H"/>
    <property type="match status" value="1"/>
</dbReference>
<dbReference type="Proteomes" id="UP000035199">
    <property type="component" value="Chromosome"/>
</dbReference>
<evidence type="ECO:0000313" key="3">
    <source>
        <dbReference type="Proteomes" id="UP000035199"/>
    </source>
</evidence>
<feature type="domain" description="Integrase catalytic" evidence="1">
    <location>
        <begin position="134"/>
        <end position="304"/>
    </location>
</feature>
<dbReference type="InterPro" id="IPR009057">
    <property type="entry name" value="Homeodomain-like_sf"/>
</dbReference>
<dbReference type="NCBIfam" id="NF033577">
    <property type="entry name" value="transpos_IS481"/>
    <property type="match status" value="1"/>
</dbReference>
<keyword evidence="3" id="KW-1185">Reference proteome</keyword>
<dbReference type="OrthoDB" id="568335at2"/>
<dbReference type="GO" id="GO:0003676">
    <property type="term" value="F:nucleic acid binding"/>
    <property type="evidence" value="ECO:0007669"/>
    <property type="project" value="InterPro"/>
</dbReference>
<dbReference type="InterPro" id="IPR036397">
    <property type="entry name" value="RNaseH_sf"/>
</dbReference>
<sequence length="392" mass="44672">MNSPHRNLAIVRYVVDQGHTVAEAAQHFKVSRQWVYTILHRFEAGGEAAVQPRSKKPCVNPRAVTDSVRHEITTIRINLTKAGFDAGPDTIASHLRRQGMHVLSTSTIRRIITAAGLVKPQPQKRPKSSYVRFEAALPNECWQADVTYCYLANGQRVEILDFLDDHSRYLLFIKAYPICTGVDVVDAMQQLISTYGTPQSTLTDNGMIFTARFAGMRGGRNGFEVFLNKHHIQQKNGRPGHPQTQGKIERFHQTLKKWLKAQPTARTITQLQHQLDAFAKYYNTQRPHRALAKRTPYEAYTHLPKASPLTRTDNEWRTRKDKVDKAGRVTLRYAGRLYHLGIGRPYSGQKVTMVIVDKHITTALTATGEILTEHVIDETRDYQKPIWKNTQK</sequence>
<dbReference type="InterPro" id="IPR047656">
    <property type="entry name" value="IS481-like_transpos"/>
</dbReference>
<dbReference type="SUPFAM" id="SSF53098">
    <property type="entry name" value="Ribonuclease H-like"/>
    <property type="match status" value="1"/>
</dbReference>
<dbReference type="InterPro" id="IPR001584">
    <property type="entry name" value="Integrase_cat-core"/>
</dbReference>
<dbReference type="RefSeq" id="WP_047261088.1">
    <property type="nucleotide sequence ID" value="NZ_CP011542.1"/>
</dbReference>
<dbReference type="Pfam" id="PF13683">
    <property type="entry name" value="rve_3"/>
    <property type="match status" value="1"/>
</dbReference>
<dbReference type="EMBL" id="CP011542">
    <property type="protein sequence ID" value="AKK04720.1"/>
    <property type="molecule type" value="Genomic_DNA"/>
</dbReference>
<organism evidence="2 3">
    <name type="scientific">Corynebacterium mustelae</name>
    <dbReference type="NCBI Taxonomy" id="571915"/>
    <lineage>
        <taxon>Bacteria</taxon>
        <taxon>Bacillati</taxon>
        <taxon>Actinomycetota</taxon>
        <taxon>Actinomycetes</taxon>
        <taxon>Mycobacteriales</taxon>
        <taxon>Corynebacteriaceae</taxon>
        <taxon>Corynebacterium</taxon>
    </lineage>
</organism>
<dbReference type="STRING" id="571915.CMUST_01875"/>
<evidence type="ECO:0000313" key="2">
    <source>
        <dbReference type="EMBL" id="AKK04720.1"/>
    </source>
</evidence>
<reference evidence="2 3" key="1">
    <citation type="journal article" date="2015" name="Genome Announc.">
        <title>Complete Genome Sequence of the Type Strain Corynebacterium mustelae DSM 45274, Isolated from Various Tissues of a Male Ferret with Lethal Sepsis.</title>
        <authorList>
            <person name="Ruckert C."/>
            <person name="Eimer J."/>
            <person name="Winkler A."/>
            <person name="Tauch A."/>
        </authorList>
    </citation>
    <scope>NUCLEOTIDE SEQUENCE [LARGE SCALE GENOMIC DNA]</scope>
    <source>
        <strain evidence="2 3">DSM 45274</strain>
    </source>
</reference>
<evidence type="ECO:0000259" key="1">
    <source>
        <dbReference type="PROSITE" id="PS50994"/>
    </source>
</evidence>
<dbReference type="PROSITE" id="PS50994">
    <property type="entry name" value="INTEGRASE"/>
    <property type="match status" value="1"/>
</dbReference>
<dbReference type="GO" id="GO:0015074">
    <property type="term" value="P:DNA integration"/>
    <property type="evidence" value="ECO:0007669"/>
    <property type="project" value="InterPro"/>
</dbReference>
<dbReference type="SUPFAM" id="SSF46689">
    <property type="entry name" value="Homeodomain-like"/>
    <property type="match status" value="1"/>
</dbReference>
<reference evidence="3" key="2">
    <citation type="submission" date="2015-05" db="EMBL/GenBank/DDBJ databases">
        <title>Complete genome sequence of Corynebacterium mustelae DSM 45274, isolated from various tissues of a male ferret with lethal sepsis.</title>
        <authorList>
            <person name="Ruckert C."/>
            <person name="Albersmeier A."/>
            <person name="Winkler A."/>
            <person name="Tauch A."/>
        </authorList>
    </citation>
    <scope>NUCLEOTIDE SEQUENCE [LARGE SCALE GENOMIC DNA]</scope>
    <source>
        <strain evidence="3">DSM 45274</strain>
    </source>
</reference>
<accession>A0A0G3GW33</accession>
<dbReference type="InterPro" id="IPR055247">
    <property type="entry name" value="InsJ-like_HTH"/>
</dbReference>
<protein>
    <submittedName>
        <fullName evidence="2">Transposase</fullName>
    </submittedName>
</protein>
<dbReference type="PANTHER" id="PTHR35004:SF7">
    <property type="entry name" value="INTEGRASE PROTEIN"/>
    <property type="match status" value="1"/>
</dbReference>
<dbReference type="InterPro" id="IPR012337">
    <property type="entry name" value="RNaseH-like_sf"/>
</dbReference>